<gene>
    <name evidence="2" type="ORF">UFOVP259_40</name>
</gene>
<name>A0A6J5LEK4_9CAUD</name>
<organism evidence="2">
    <name type="scientific">uncultured Caudovirales phage</name>
    <dbReference type="NCBI Taxonomy" id="2100421"/>
    <lineage>
        <taxon>Viruses</taxon>
        <taxon>Duplodnaviria</taxon>
        <taxon>Heunggongvirae</taxon>
        <taxon>Uroviricota</taxon>
        <taxon>Caudoviricetes</taxon>
        <taxon>Peduoviridae</taxon>
        <taxon>Maltschvirus</taxon>
        <taxon>Maltschvirus maltsch</taxon>
    </lineage>
</organism>
<dbReference type="Gene3D" id="3.40.630.30">
    <property type="match status" value="1"/>
</dbReference>
<dbReference type="EMBL" id="LR796261">
    <property type="protein sequence ID" value="CAB4132475.1"/>
    <property type="molecule type" value="Genomic_DNA"/>
</dbReference>
<dbReference type="InterPro" id="IPR016181">
    <property type="entry name" value="Acyl_CoA_acyltransferase"/>
</dbReference>
<dbReference type="CDD" id="cd04301">
    <property type="entry name" value="NAT_SF"/>
    <property type="match status" value="1"/>
</dbReference>
<reference evidence="2" key="1">
    <citation type="submission" date="2020-04" db="EMBL/GenBank/DDBJ databases">
        <authorList>
            <person name="Chiriac C."/>
            <person name="Salcher M."/>
            <person name="Ghai R."/>
            <person name="Kavagutti S V."/>
        </authorList>
    </citation>
    <scope>NUCLEOTIDE SEQUENCE</scope>
</reference>
<dbReference type="GO" id="GO:0016747">
    <property type="term" value="F:acyltransferase activity, transferring groups other than amino-acyl groups"/>
    <property type="evidence" value="ECO:0007669"/>
    <property type="project" value="InterPro"/>
</dbReference>
<dbReference type="InterPro" id="IPR000182">
    <property type="entry name" value="GNAT_dom"/>
</dbReference>
<feature type="domain" description="N-acetyltransferase" evidence="1">
    <location>
        <begin position="1"/>
        <end position="148"/>
    </location>
</feature>
<dbReference type="SUPFAM" id="SSF55729">
    <property type="entry name" value="Acyl-CoA N-acyltransferases (Nat)"/>
    <property type="match status" value="1"/>
</dbReference>
<proteinExistence type="predicted"/>
<accession>A0A6J5LEK4</accession>
<sequence>MIRQANKFDMEAIVRMLKAYRDKAPAQYLRDSNNQEHIEKLISNILAGAGFILLAIKDDDPVGMVIAAQHPNIWNPEVTQISEIAFWLDEEHRGGKFAHRLLHAYIQQCEEWKQENRIHFFSLSKMVNSPDLSYEKFGFEKLEETWIK</sequence>
<dbReference type="PROSITE" id="PS51186">
    <property type="entry name" value="GNAT"/>
    <property type="match status" value="1"/>
</dbReference>
<evidence type="ECO:0000313" key="2">
    <source>
        <dbReference type="EMBL" id="CAB4132475.1"/>
    </source>
</evidence>
<evidence type="ECO:0000259" key="1">
    <source>
        <dbReference type="PROSITE" id="PS51186"/>
    </source>
</evidence>
<protein>
    <submittedName>
        <fullName evidence="2">NAT_SF domain containing protein</fullName>
    </submittedName>
</protein>
<dbReference type="Pfam" id="PF00583">
    <property type="entry name" value="Acetyltransf_1"/>
    <property type="match status" value="1"/>
</dbReference>